<protein>
    <submittedName>
        <fullName evidence="2">Uncharacterized protein</fullName>
    </submittedName>
</protein>
<organism evidence="2 3">
    <name type="scientific">Entomortierella chlamydospora</name>
    <dbReference type="NCBI Taxonomy" id="101097"/>
    <lineage>
        <taxon>Eukaryota</taxon>
        <taxon>Fungi</taxon>
        <taxon>Fungi incertae sedis</taxon>
        <taxon>Mucoromycota</taxon>
        <taxon>Mortierellomycotina</taxon>
        <taxon>Mortierellomycetes</taxon>
        <taxon>Mortierellales</taxon>
        <taxon>Mortierellaceae</taxon>
        <taxon>Entomortierella</taxon>
    </lineage>
</organism>
<dbReference type="EMBL" id="JAAAID010001157">
    <property type="protein sequence ID" value="KAG0011393.1"/>
    <property type="molecule type" value="Genomic_DNA"/>
</dbReference>
<proteinExistence type="predicted"/>
<reference evidence="2" key="1">
    <citation type="journal article" date="2020" name="Fungal Divers.">
        <title>Resolving the Mortierellaceae phylogeny through synthesis of multi-gene phylogenetics and phylogenomics.</title>
        <authorList>
            <person name="Vandepol N."/>
            <person name="Liber J."/>
            <person name="Desiro A."/>
            <person name="Na H."/>
            <person name="Kennedy M."/>
            <person name="Barry K."/>
            <person name="Grigoriev I.V."/>
            <person name="Miller A.N."/>
            <person name="O'Donnell K."/>
            <person name="Stajich J.E."/>
            <person name="Bonito G."/>
        </authorList>
    </citation>
    <scope>NUCLEOTIDE SEQUENCE</scope>
    <source>
        <strain evidence="2">NRRL 2769</strain>
    </source>
</reference>
<evidence type="ECO:0000313" key="2">
    <source>
        <dbReference type="EMBL" id="KAG0011393.1"/>
    </source>
</evidence>
<keyword evidence="3" id="KW-1185">Reference proteome</keyword>
<comment type="caution">
    <text evidence="2">The sequence shown here is derived from an EMBL/GenBank/DDBJ whole genome shotgun (WGS) entry which is preliminary data.</text>
</comment>
<sequence>MKSILALSAVLVAASASPLIEYSTEADKMLPSSPTGKQTIDGLSTPSAFASSLNTKSAPINYGNVNLGTGMMPSQIVHYGTEEHPDHAQIAPTLISSTAKEADFQVAKAERAGRLVNADVDIGKLNYAGPGLHKHMLTREEPFDEDEDKLSKWGWGWGWGYRGWGWGGWGWRRRYWY</sequence>
<accession>A0A9P6SYA1</accession>
<keyword evidence="1" id="KW-0732">Signal</keyword>
<name>A0A9P6SYA1_9FUNG</name>
<dbReference type="Proteomes" id="UP000703661">
    <property type="component" value="Unassembled WGS sequence"/>
</dbReference>
<dbReference type="OrthoDB" id="2439424at2759"/>
<evidence type="ECO:0000313" key="3">
    <source>
        <dbReference type="Proteomes" id="UP000703661"/>
    </source>
</evidence>
<feature type="signal peptide" evidence="1">
    <location>
        <begin position="1"/>
        <end position="16"/>
    </location>
</feature>
<evidence type="ECO:0000256" key="1">
    <source>
        <dbReference type="SAM" id="SignalP"/>
    </source>
</evidence>
<dbReference type="AlphaFoldDB" id="A0A9P6SYA1"/>
<feature type="chain" id="PRO_5040117210" evidence="1">
    <location>
        <begin position="17"/>
        <end position="177"/>
    </location>
</feature>
<gene>
    <name evidence="2" type="ORF">BGZ80_000721</name>
</gene>